<feature type="domain" description="Methionyl/Valyl/Leucyl/Isoleucyl-tRNA synthetase anticodon-binding" evidence="15">
    <location>
        <begin position="672"/>
        <end position="825"/>
    </location>
</feature>
<dbReference type="InterPro" id="IPR002303">
    <property type="entry name" value="Valyl-tRNA_ligase"/>
</dbReference>
<keyword evidence="6 13" id="KW-0067">ATP-binding</keyword>
<comment type="function">
    <text evidence="11 13">Catalyzes the attachment of valine to tRNA(Val). As ValRS can inadvertently accommodate and process structurally similar amino acids such as threonine, to avoid such errors, it has a 'posttransfer' editing activity that hydrolyzes mischarged Thr-tRNA(Val) in a tRNA-dependent manner.</text>
</comment>
<dbReference type="GO" id="GO:0005829">
    <property type="term" value="C:cytosol"/>
    <property type="evidence" value="ECO:0007669"/>
    <property type="project" value="TreeGrafter"/>
</dbReference>
<keyword evidence="18" id="KW-1185">Reference proteome</keyword>
<dbReference type="Pfam" id="PF08264">
    <property type="entry name" value="Anticodon_1"/>
    <property type="match status" value="1"/>
</dbReference>
<proteinExistence type="inferred from homology"/>
<dbReference type="FunFam" id="3.90.740.10:FF:000003">
    <property type="entry name" value="Valine--tRNA ligase"/>
    <property type="match status" value="1"/>
</dbReference>
<dbReference type="PRINTS" id="PR00986">
    <property type="entry name" value="TRNASYNTHVAL"/>
</dbReference>
<feature type="domain" description="Aminoacyl-tRNA synthetase class Ia" evidence="14">
    <location>
        <begin position="14"/>
        <end position="629"/>
    </location>
</feature>
<dbReference type="PANTHER" id="PTHR11946">
    <property type="entry name" value="VALYL-TRNA SYNTHETASES"/>
    <property type="match status" value="1"/>
</dbReference>
<evidence type="ECO:0000256" key="1">
    <source>
        <dbReference type="ARBA" id="ARBA00004496"/>
    </source>
</evidence>
<feature type="short sequence motif" description="'HIGH' region" evidence="13">
    <location>
        <begin position="40"/>
        <end position="50"/>
    </location>
</feature>
<dbReference type="InterPro" id="IPR009080">
    <property type="entry name" value="tRNAsynth_Ia_anticodon-bd"/>
</dbReference>
<evidence type="ECO:0000259" key="15">
    <source>
        <dbReference type="Pfam" id="PF08264"/>
    </source>
</evidence>
<name>A0A919EGP3_9GAMM</name>
<comment type="catalytic activity">
    <reaction evidence="10 13">
        <text>tRNA(Val) + L-valine + ATP = L-valyl-tRNA(Val) + AMP + diphosphate</text>
        <dbReference type="Rhea" id="RHEA:10704"/>
        <dbReference type="Rhea" id="RHEA-COMP:9672"/>
        <dbReference type="Rhea" id="RHEA-COMP:9708"/>
        <dbReference type="ChEBI" id="CHEBI:30616"/>
        <dbReference type="ChEBI" id="CHEBI:33019"/>
        <dbReference type="ChEBI" id="CHEBI:57762"/>
        <dbReference type="ChEBI" id="CHEBI:78442"/>
        <dbReference type="ChEBI" id="CHEBI:78537"/>
        <dbReference type="ChEBI" id="CHEBI:456215"/>
        <dbReference type="EC" id="6.1.1.9"/>
    </reaction>
</comment>
<dbReference type="InterPro" id="IPR037118">
    <property type="entry name" value="Val-tRNA_synth_C_sf"/>
</dbReference>
<dbReference type="Proteomes" id="UP000623842">
    <property type="component" value="Unassembled WGS sequence"/>
</dbReference>
<protein>
    <recommendedName>
        <fullName evidence="13">Valine--tRNA ligase</fullName>
        <ecNumber evidence="13">6.1.1.9</ecNumber>
    </recommendedName>
    <alternativeName>
        <fullName evidence="13">Valyl-tRNA synthetase</fullName>
        <shortName evidence="13">ValRS</shortName>
    </alternativeName>
</protein>
<comment type="similarity">
    <text evidence="12 13">Belongs to the class-I aminoacyl-tRNA synthetase family. ValS type 1 subfamily.</text>
</comment>
<dbReference type="Gene3D" id="1.10.287.380">
    <property type="entry name" value="Valyl-tRNA synthetase, C-terminal domain"/>
    <property type="match status" value="1"/>
</dbReference>
<dbReference type="GO" id="GO:0005524">
    <property type="term" value="F:ATP binding"/>
    <property type="evidence" value="ECO:0007669"/>
    <property type="project" value="UniProtKB-UniRule"/>
</dbReference>
<comment type="subunit">
    <text evidence="2 13">Monomer.</text>
</comment>
<keyword evidence="5 13" id="KW-0547">Nucleotide-binding</keyword>
<comment type="domain">
    <text evidence="13">ValRS has two distinct active sites: one for aminoacylation and one for editing. The misactivated threonine is translocated from the active site to the editing site.</text>
</comment>
<feature type="coiled-coil region" evidence="13">
    <location>
        <begin position="882"/>
        <end position="951"/>
    </location>
</feature>
<dbReference type="InterPro" id="IPR002300">
    <property type="entry name" value="aa-tRNA-synth_Ia"/>
</dbReference>
<evidence type="ECO:0000259" key="16">
    <source>
        <dbReference type="Pfam" id="PF10458"/>
    </source>
</evidence>
<dbReference type="SUPFAM" id="SSF47323">
    <property type="entry name" value="Anticodon-binding domain of a subclass of class I aminoacyl-tRNA synthetases"/>
    <property type="match status" value="1"/>
</dbReference>
<dbReference type="InterPro" id="IPR014729">
    <property type="entry name" value="Rossmann-like_a/b/a_fold"/>
</dbReference>
<dbReference type="SUPFAM" id="SSF52374">
    <property type="entry name" value="Nucleotidylyl transferase"/>
    <property type="match status" value="1"/>
</dbReference>
<dbReference type="FunFam" id="3.90.740.10:FF:000004">
    <property type="entry name" value="Valine--tRNA ligase"/>
    <property type="match status" value="1"/>
</dbReference>
<feature type="short sequence motif" description="'KMSKS' region" evidence="13">
    <location>
        <begin position="552"/>
        <end position="556"/>
    </location>
</feature>
<dbReference type="InterPro" id="IPR033705">
    <property type="entry name" value="Anticodon_Ia_Val"/>
</dbReference>
<dbReference type="AlphaFoldDB" id="A0A919EGP3"/>
<evidence type="ECO:0000256" key="8">
    <source>
        <dbReference type="ARBA" id="ARBA00023054"/>
    </source>
</evidence>
<dbReference type="InterPro" id="IPR001412">
    <property type="entry name" value="aa-tRNA-synth_I_CS"/>
</dbReference>
<evidence type="ECO:0000256" key="7">
    <source>
        <dbReference type="ARBA" id="ARBA00022917"/>
    </source>
</evidence>
<sequence>MEKTFNPTAIEKSLYQSWEEQGYFSPTGEGDGYCIAIPPPNVTGSLHMGHAFQQTIMDTLIRYQRMQGKNTLWQSGTDHAGIATQMVVERKIAAEEGKTRHDYGRDAFIDKIWEWKAHSGGTIGKQMKRLGNSIDWTRERFTMDDGLSDAVQEVFVRLYEDDLIYRGKRLVNWDPKLHTAISDLEVENKDKKGHMWHLRYPLANGAKTAEGKEYLVVATTRPETMLGDTGVAVNPEDPRYKDLIGQHILLPLVNRLIPIVGDEHADMDKGTGCVKITPAHDFNDNEVGKRCGLAMINIFDKDAAILKTAEVYNTKGEESDEFDAALPADLAGLDRFVARKAIVEQFEQLGLLDGIKDHDLVAPYGDRSGVIIEPLLTDQWYVRTEPLAKPAIEAVENGDIQFVPKQYENMYFAWMRDIQDWCISRQLWWGHRIPAWYDESGKVYVGRSEEEVRTKHALADDVVLRQDDDVLDTWFSSALWTFSTLGWPNEEELMKQFHSTDVLVTGFDIIFFWVARMIMMTMHFIKDEDGKPQVPFKQVYVTGLIRDENGDKMSKSKGNVIDPLDMIDGISLDDLLEKRTGNMMQPQLAEKIGKATKKNFPDGIEAHGTDALRFTLSALASTGRDINWDMKRLDGYRNFCNKLWNASRYVLMNTEEHDCGKDGGAIELSLADRWIRSELQKTVKAVHEAFNTFRFDIASQALYEFTWNQFCDWYLELTKPVLFKGSEAQQRGTRKTLVETLETLLRLMHPIMPFITETIWQRVVPLTSFEKSGDSIMIQKFPQVDDALVDQQAADDLEWVKQFIIAIRNIRGEMDIAPSKPLPVFLKNATELDQRRVNENSTFVSALAKLESIDVLAQGEEGPASATAVIGEMSVLIPMAGLIDKDAEIARLSKAIEKLEKDTQKVRGKLSNENFVAKAPAAVIEKEQAKLAEADSQLAKLQQQKAQIEAL</sequence>
<dbReference type="FunFam" id="3.40.50.620:FF:000146">
    <property type="entry name" value="Valine--tRNA ligase"/>
    <property type="match status" value="1"/>
</dbReference>
<keyword evidence="7 13" id="KW-0648">Protein biosynthesis</keyword>
<evidence type="ECO:0000256" key="13">
    <source>
        <dbReference type="HAMAP-Rule" id="MF_02004"/>
    </source>
</evidence>
<accession>A0A919EGP3</accession>
<evidence type="ECO:0000259" key="14">
    <source>
        <dbReference type="Pfam" id="PF00133"/>
    </source>
</evidence>
<dbReference type="InterPro" id="IPR010978">
    <property type="entry name" value="tRNA-bd_arm"/>
</dbReference>
<evidence type="ECO:0000256" key="6">
    <source>
        <dbReference type="ARBA" id="ARBA00022840"/>
    </source>
</evidence>
<reference evidence="17" key="1">
    <citation type="journal article" date="2014" name="Int. J. Syst. Evol. Microbiol.">
        <title>Complete genome sequence of Corynebacterium casei LMG S-19264T (=DSM 44701T), isolated from a smear-ripened cheese.</title>
        <authorList>
            <consortium name="US DOE Joint Genome Institute (JGI-PGF)"/>
            <person name="Walter F."/>
            <person name="Albersmeier A."/>
            <person name="Kalinowski J."/>
            <person name="Ruckert C."/>
        </authorList>
    </citation>
    <scope>NUCLEOTIDE SEQUENCE</scope>
    <source>
        <strain evidence="17">KCTC 42731</strain>
    </source>
</reference>
<dbReference type="NCBIfam" id="NF004349">
    <property type="entry name" value="PRK05729.1"/>
    <property type="match status" value="1"/>
</dbReference>
<comment type="caution">
    <text evidence="17">The sequence shown here is derived from an EMBL/GenBank/DDBJ whole genome shotgun (WGS) entry which is preliminary data.</text>
</comment>
<dbReference type="RefSeq" id="WP_189766733.1">
    <property type="nucleotide sequence ID" value="NZ_BNCK01000001.1"/>
</dbReference>
<comment type="domain">
    <text evidence="13">The C-terminal coiled-coil domain is crucial for aminoacylation activity.</text>
</comment>
<keyword evidence="3 13" id="KW-0963">Cytoplasm</keyword>
<dbReference type="NCBIfam" id="TIGR00422">
    <property type="entry name" value="valS"/>
    <property type="match status" value="1"/>
</dbReference>
<evidence type="ECO:0000256" key="5">
    <source>
        <dbReference type="ARBA" id="ARBA00022741"/>
    </source>
</evidence>
<dbReference type="FunFam" id="1.10.730.10:FF:000007">
    <property type="entry name" value="Valine--tRNA ligase"/>
    <property type="match status" value="1"/>
</dbReference>
<dbReference type="CDD" id="cd00817">
    <property type="entry name" value="ValRS_core"/>
    <property type="match status" value="1"/>
</dbReference>
<comment type="subcellular location">
    <subcellularLocation>
        <location evidence="1 13">Cytoplasm</location>
    </subcellularLocation>
</comment>
<dbReference type="FunFam" id="1.10.287.380:FF:000001">
    <property type="entry name" value="Valine--tRNA ligase"/>
    <property type="match status" value="1"/>
</dbReference>
<keyword evidence="4 13" id="KW-0436">Ligase</keyword>
<dbReference type="Pfam" id="PF10458">
    <property type="entry name" value="Val_tRNA-synt_C"/>
    <property type="match status" value="1"/>
</dbReference>
<dbReference type="PANTHER" id="PTHR11946:SF93">
    <property type="entry name" value="VALINE--TRNA LIGASE, CHLOROPLASTIC_MITOCHONDRIAL 2"/>
    <property type="match status" value="1"/>
</dbReference>
<dbReference type="Gene3D" id="1.10.730.10">
    <property type="entry name" value="Isoleucyl-tRNA Synthetase, Domain 1"/>
    <property type="match status" value="1"/>
</dbReference>
<dbReference type="InterPro" id="IPR019499">
    <property type="entry name" value="Val-tRNA_synth_tRNA-bd"/>
</dbReference>
<evidence type="ECO:0000256" key="12">
    <source>
        <dbReference type="ARBA" id="ARBA00060830"/>
    </source>
</evidence>
<feature type="domain" description="Valyl-tRNA synthetase tRNA-binding arm" evidence="16">
    <location>
        <begin position="886"/>
        <end position="948"/>
    </location>
</feature>
<evidence type="ECO:0000256" key="10">
    <source>
        <dbReference type="ARBA" id="ARBA00047552"/>
    </source>
</evidence>
<dbReference type="GO" id="GO:0002161">
    <property type="term" value="F:aminoacyl-tRNA deacylase activity"/>
    <property type="evidence" value="ECO:0007669"/>
    <property type="project" value="InterPro"/>
</dbReference>
<dbReference type="InterPro" id="IPR009008">
    <property type="entry name" value="Val/Leu/Ile-tRNA-synth_edit"/>
</dbReference>
<dbReference type="InterPro" id="IPR013155">
    <property type="entry name" value="M/V/L/I-tRNA-synth_anticd-bd"/>
</dbReference>
<evidence type="ECO:0000256" key="3">
    <source>
        <dbReference type="ARBA" id="ARBA00022490"/>
    </source>
</evidence>
<evidence type="ECO:0000256" key="11">
    <source>
        <dbReference type="ARBA" id="ARBA00055630"/>
    </source>
</evidence>
<evidence type="ECO:0000313" key="17">
    <source>
        <dbReference type="EMBL" id="GHF77560.1"/>
    </source>
</evidence>
<dbReference type="SUPFAM" id="SSF46589">
    <property type="entry name" value="tRNA-binding arm"/>
    <property type="match status" value="1"/>
</dbReference>
<dbReference type="Gene3D" id="3.40.50.620">
    <property type="entry name" value="HUPs"/>
    <property type="match status" value="2"/>
</dbReference>
<gene>
    <name evidence="13 17" type="primary">valS</name>
    <name evidence="17" type="ORF">GCM10017161_00680</name>
</gene>
<evidence type="ECO:0000256" key="4">
    <source>
        <dbReference type="ARBA" id="ARBA00022598"/>
    </source>
</evidence>
<dbReference type="GO" id="GO:0004832">
    <property type="term" value="F:valine-tRNA ligase activity"/>
    <property type="evidence" value="ECO:0007669"/>
    <property type="project" value="UniProtKB-UniRule"/>
</dbReference>
<dbReference type="EC" id="6.1.1.9" evidence="13"/>
<dbReference type="EMBL" id="BNCK01000001">
    <property type="protein sequence ID" value="GHF77560.1"/>
    <property type="molecule type" value="Genomic_DNA"/>
</dbReference>
<dbReference type="FunFam" id="3.40.50.620:FF:000032">
    <property type="entry name" value="Valine--tRNA ligase"/>
    <property type="match status" value="1"/>
</dbReference>
<dbReference type="Pfam" id="PF00133">
    <property type="entry name" value="tRNA-synt_1"/>
    <property type="match status" value="1"/>
</dbReference>
<dbReference type="PROSITE" id="PS00178">
    <property type="entry name" value="AA_TRNA_LIGASE_I"/>
    <property type="match status" value="1"/>
</dbReference>
<dbReference type="HAMAP" id="MF_02004">
    <property type="entry name" value="Val_tRNA_synth_type1"/>
    <property type="match status" value="1"/>
</dbReference>
<dbReference type="CDD" id="cd07962">
    <property type="entry name" value="Anticodon_Ia_Val"/>
    <property type="match status" value="1"/>
</dbReference>
<dbReference type="GO" id="GO:0006438">
    <property type="term" value="P:valyl-tRNA aminoacylation"/>
    <property type="evidence" value="ECO:0007669"/>
    <property type="project" value="UniProtKB-UniRule"/>
</dbReference>
<dbReference type="Gene3D" id="3.90.740.10">
    <property type="entry name" value="Valyl/Leucyl/Isoleucyl-tRNA synthetase, editing domain"/>
    <property type="match status" value="2"/>
</dbReference>
<reference evidence="17" key="2">
    <citation type="submission" date="2020-09" db="EMBL/GenBank/DDBJ databases">
        <authorList>
            <person name="Sun Q."/>
            <person name="Kim S."/>
        </authorList>
    </citation>
    <scope>NUCLEOTIDE SEQUENCE</scope>
    <source>
        <strain evidence="17">KCTC 42731</strain>
    </source>
</reference>
<evidence type="ECO:0000313" key="18">
    <source>
        <dbReference type="Proteomes" id="UP000623842"/>
    </source>
</evidence>
<feature type="binding site" evidence="13">
    <location>
        <position position="555"/>
    </location>
    <ligand>
        <name>ATP</name>
        <dbReference type="ChEBI" id="CHEBI:30616"/>
    </ligand>
</feature>
<keyword evidence="8 13" id="KW-0175">Coiled coil</keyword>
<evidence type="ECO:0000256" key="9">
    <source>
        <dbReference type="ARBA" id="ARBA00023146"/>
    </source>
</evidence>
<dbReference type="SUPFAM" id="SSF50677">
    <property type="entry name" value="ValRS/IleRS/LeuRS editing domain"/>
    <property type="match status" value="1"/>
</dbReference>
<evidence type="ECO:0000256" key="2">
    <source>
        <dbReference type="ARBA" id="ARBA00011245"/>
    </source>
</evidence>
<keyword evidence="9 13" id="KW-0030">Aminoacyl-tRNA synthetase</keyword>
<organism evidence="17 18">
    <name type="scientific">Thalassotalea marina</name>
    <dbReference type="NCBI Taxonomy" id="1673741"/>
    <lineage>
        <taxon>Bacteria</taxon>
        <taxon>Pseudomonadati</taxon>
        <taxon>Pseudomonadota</taxon>
        <taxon>Gammaproteobacteria</taxon>
        <taxon>Alteromonadales</taxon>
        <taxon>Colwelliaceae</taxon>
        <taxon>Thalassotalea</taxon>
    </lineage>
</organism>